<proteinExistence type="predicted"/>
<dbReference type="KEGG" id="salf:SMD44_08120"/>
<keyword evidence="3" id="KW-1185">Reference proteome</keyword>
<accession>A0A1Z1WQB0</accession>
<protein>
    <recommendedName>
        <fullName evidence="4">Nitroreductase domain-containing protein</fullName>
    </recommendedName>
</protein>
<sequence length="356" mass="39331">MTGQRTPTPLDHAATHVVRAAVMAPSLHNSQPWLFSYSGGRVLLYADGARRLPLADAHGRQQVISCGAALFNLRLAMRYLGFQPMVRPFPDARMPALLVRVGWGAYARAAPAERLMHHAMRERHTHRGPFHAAPPPAPLVQALRQQARAEGAELCTMDDLTSRSRLAELVHEAERLRRLSPAYVCELRSWTRMGHDSRDDGVLAAACDYHPDCTALAGRDFNGVTRHPETASPPEKWPTRTGIVALLTTPHDACPDWLRAGQALQRVLLYATGHKITAAFHTQPLEIADLRAQVRAVVPSGQYPQMLLRLGYTHDRVRTPRRPVTDVLARGTDDMRPITCAAPPPPDTQHGAEPRG</sequence>
<dbReference type="SUPFAM" id="SSF55469">
    <property type="entry name" value="FMN-dependent nitroreductase-like"/>
    <property type="match status" value="2"/>
</dbReference>
<evidence type="ECO:0000313" key="3">
    <source>
        <dbReference type="Proteomes" id="UP000195880"/>
    </source>
</evidence>
<feature type="region of interest" description="Disordered" evidence="1">
    <location>
        <begin position="335"/>
        <end position="356"/>
    </location>
</feature>
<organism evidence="2 3">
    <name type="scientific">Streptomyces alboflavus</name>
    <dbReference type="NCBI Taxonomy" id="67267"/>
    <lineage>
        <taxon>Bacteria</taxon>
        <taxon>Bacillati</taxon>
        <taxon>Actinomycetota</taxon>
        <taxon>Actinomycetes</taxon>
        <taxon>Kitasatosporales</taxon>
        <taxon>Streptomycetaceae</taxon>
        <taxon>Streptomyces</taxon>
    </lineage>
</organism>
<dbReference type="RefSeq" id="WP_203348159.1">
    <property type="nucleotide sequence ID" value="NZ_CP021748.1"/>
</dbReference>
<name>A0A1Z1WQB0_9ACTN</name>
<dbReference type="InterPro" id="IPR000415">
    <property type="entry name" value="Nitroreductase-like"/>
</dbReference>
<dbReference type="EMBL" id="CP021748">
    <property type="protein sequence ID" value="ARX88633.1"/>
    <property type="molecule type" value="Genomic_DNA"/>
</dbReference>
<dbReference type="AlphaFoldDB" id="A0A1Z1WQB0"/>
<dbReference type="Gene3D" id="3.40.109.10">
    <property type="entry name" value="NADH Oxidase"/>
    <property type="match status" value="1"/>
</dbReference>
<evidence type="ECO:0000256" key="1">
    <source>
        <dbReference type="SAM" id="MobiDB-lite"/>
    </source>
</evidence>
<dbReference type="Proteomes" id="UP000195880">
    <property type="component" value="Chromosome"/>
</dbReference>
<reference evidence="2 3" key="1">
    <citation type="submission" date="2017-05" db="EMBL/GenBank/DDBJ databases">
        <title>Streptomyces alboflavus Genome sequencing and assembly.</title>
        <authorList>
            <person name="Wang Y."/>
            <person name="Du B."/>
            <person name="Ding Y."/>
            <person name="Liu H."/>
            <person name="Hou Q."/>
            <person name="Liu K."/>
            <person name="Wang C."/>
            <person name="Yao L."/>
        </authorList>
    </citation>
    <scope>NUCLEOTIDE SEQUENCE [LARGE SCALE GENOMIC DNA]</scope>
    <source>
        <strain evidence="2 3">MDJK44</strain>
    </source>
</reference>
<gene>
    <name evidence="2" type="ORF">SMD44_08120</name>
</gene>
<dbReference type="GO" id="GO:0016491">
    <property type="term" value="F:oxidoreductase activity"/>
    <property type="evidence" value="ECO:0007669"/>
    <property type="project" value="InterPro"/>
</dbReference>
<dbReference type="NCBIfam" id="NF047509">
    <property type="entry name" value="Rv3131_FMN_oxido"/>
    <property type="match status" value="1"/>
</dbReference>
<evidence type="ECO:0000313" key="2">
    <source>
        <dbReference type="EMBL" id="ARX88633.1"/>
    </source>
</evidence>
<evidence type="ECO:0008006" key="4">
    <source>
        <dbReference type="Google" id="ProtNLM"/>
    </source>
</evidence>